<organism evidence="2 3">
    <name type="scientific">Colletotrichum cuscutae</name>
    <dbReference type="NCBI Taxonomy" id="1209917"/>
    <lineage>
        <taxon>Eukaryota</taxon>
        <taxon>Fungi</taxon>
        <taxon>Dikarya</taxon>
        <taxon>Ascomycota</taxon>
        <taxon>Pezizomycotina</taxon>
        <taxon>Sordariomycetes</taxon>
        <taxon>Hypocreomycetidae</taxon>
        <taxon>Glomerellales</taxon>
        <taxon>Glomerellaceae</taxon>
        <taxon>Colletotrichum</taxon>
        <taxon>Colletotrichum acutatum species complex</taxon>
    </lineage>
</organism>
<feature type="region of interest" description="Disordered" evidence="1">
    <location>
        <begin position="41"/>
        <end position="63"/>
    </location>
</feature>
<dbReference type="EMBL" id="MPDP01000260">
    <property type="protein sequence ID" value="KAK1466397.1"/>
    <property type="molecule type" value="Genomic_DNA"/>
</dbReference>
<evidence type="ECO:0000313" key="3">
    <source>
        <dbReference type="Proteomes" id="UP001239213"/>
    </source>
</evidence>
<dbReference type="AlphaFoldDB" id="A0AAI9UZ56"/>
<proteinExistence type="predicted"/>
<evidence type="ECO:0000256" key="1">
    <source>
        <dbReference type="SAM" id="MobiDB-lite"/>
    </source>
</evidence>
<dbReference type="Proteomes" id="UP001239213">
    <property type="component" value="Unassembled WGS sequence"/>
</dbReference>
<reference evidence="2" key="1">
    <citation type="submission" date="2016-11" db="EMBL/GenBank/DDBJ databases">
        <title>The genome sequence of Colletotrichum cuscutae.</title>
        <authorList>
            <person name="Baroncelli R."/>
        </authorList>
    </citation>
    <scope>NUCLEOTIDE SEQUENCE</scope>
    <source>
        <strain evidence="2">IMI 304802</strain>
    </source>
</reference>
<protein>
    <submittedName>
        <fullName evidence="2">Uncharacterized protein</fullName>
    </submittedName>
</protein>
<keyword evidence="3" id="KW-1185">Reference proteome</keyword>
<sequence length="118" mass="13196">MVNRPTLCTAELARFVWEDSQPSPQTLEVIETLRQLIQEAKAANGTAPSPASSSKNSSEDSSDFVADLVADTISLKENQDAGYSSPEDDIRFLRAYRRIYERDLISEYVLISASPIYY</sequence>
<comment type="caution">
    <text evidence="2">The sequence shown here is derived from an EMBL/GenBank/DDBJ whole genome shotgun (WGS) entry which is preliminary data.</text>
</comment>
<accession>A0AAI9UZ56</accession>
<name>A0AAI9UZ56_9PEZI</name>
<evidence type="ECO:0000313" key="2">
    <source>
        <dbReference type="EMBL" id="KAK1466397.1"/>
    </source>
</evidence>
<gene>
    <name evidence="2" type="ORF">CCUS01_01246</name>
</gene>